<dbReference type="PROSITE" id="PS50931">
    <property type="entry name" value="HTH_LYSR"/>
    <property type="match status" value="1"/>
</dbReference>
<evidence type="ECO:0000256" key="3">
    <source>
        <dbReference type="ARBA" id="ARBA00023125"/>
    </source>
</evidence>
<feature type="domain" description="HTH lysR-type" evidence="5">
    <location>
        <begin position="1"/>
        <end position="60"/>
    </location>
</feature>
<protein>
    <submittedName>
        <fullName evidence="6">LysR family transcriptional regulator</fullName>
    </submittedName>
</protein>
<proteinExistence type="inferred from homology"/>
<dbReference type="InterPro" id="IPR000847">
    <property type="entry name" value="LysR_HTH_N"/>
</dbReference>
<evidence type="ECO:0000256" key="2">
    <source>
        <dbReference type="ARBA" id="ARBA00023015"/>
    </source>
</evidence>
<keyword evidence="7" id="KW-1185">Reference proteome</keyword>
<reference evidence="6 7" key="1">
    <citation type="submission" date="2024-07" db="EMBL/GenBank/DDBJ databases">
        <title>Uliginosibacterium paludis KCTC:42655.</title>
        <authorList>
            <person name="Kim M.K."/>
        </authorList>
    </citation>
    <scope>NUCLEOTIDE SEQUENCE [LARGE SCALE GENOMIC DNA]</scope>
    <source>
        <strain evidence="6 7">KCTC 42655</strain>
    </source>
</reference>
<evidence type="ECO:0000313" key="7">
    <source>
        <dbReference type="Proteomes" id="UP001548590"/>
    </source>
</evidence>
<evidence type="ECO:0000256" key="1">
    <source>
        <dbReference type="ARBA" id="ARBA00009437"/>
    </source>
</evidence>
<dbReference type="CDD" id="cd08422">
    <property type="entry name" value="PBP2_CrgA_like"/>
    <property type="match status" value="1"/>
</dbReference>
<dbReference type="Proteomes" id="UP001548590">
    <property type="component" value="Unassembled WGS sequence"/>
</dbReference>
<keyword evidence="2" id="KW-0805">Transcription regulation</keyword>
<dbReference type="SUPFAM" id="SSF46785">
    <property type="entry name" value="Winged helix' DNA-binding domain"/>
    <property type="match status" value="1"/>
</dbReference>
<name>A0ABV2CR29_9RHOO</name>
<dbReference type="RefSeq" id="WP_345929106.1">
    <property type="nucleotide sequence ID" value="NZ_JBDIVF010000008.1"/>
</dbReference>
<evidence type="ECO:0000313" key="6">
    <source>
        <dbReference type="EMBL" id="MET1490381.1"/>
    </source>
</evidence>
<dbReference type="SUPFAM" id="SSF53850">
    <property type="entry name" value="Periplasmic binding protein-like II"/>
    <property type="match status" value="1"/>
</dbReference>
<dbReference type="Gene3D" id="3.40.190.290">
    <property type="match status" value="1"/>
</dbReference>
<comment type="caution">
    <text evidence="6">The sequence shown here is derived from an EMBL/GenBank/DDBJ whole genome shotgun (WGS) entry which is preliminary data.</text>
</comment>
<dbReference type="InterPro" id="IPR058163">
    <property type="entry name" value="LysR-type_TF_proteobact-type"/>
</dbReference>
<keyword evidence="3" id="KW-0238">DNA-binding</keyword>
<keyword evidence="4" id="KW-0804">Transcription</keyword>
<evidence type="ECO:0000259" key="5">
    <source>
        <dbReference type="PROSITE" id="PS50931"/>
    </source>
</evidence>
<dbReference type="Pfam" id="PF00126">
    <property type="entry name" value="HTH_1"/>
    <property type="match status" value="1"/>
</dbReference>
<dbReference type="InterPro" id="IPR036390">
    <property type="entry name" value="WH_DNA-bd_sf"/>
</dbReference>
<dbReference type="InterPro" id="IPR005119">
    <property type="entry name" value="LysR_subst-bd"/>
</dbReference>
<accession>A0ABV2CR29</accession>
<dbReference type="InterPro" id="IPR036388">
    <property type="entry name" value="WH-like_DNA-bd_sf"/>
</dbReference>
<comment type="similarity">
    <text evidence="1">Belongs to the LysR transcriptional regulatory family.</text>
</comment>
<dbReference type="Pfam" id="PF03466">
    <property type="entry name" value="LysR_substrate"/>
    <property type="match status" value="1"/>
</dbReference>
<evidence type="ECO:0000256" key="4">
    <source>
        <dbReference type="ARBA" id="ARBA00023163"/>
    </source>
</evidence>
<organism evidence="6 7">
    <name type="scientific">Uliginosibacterium paludis</name>
    <dbReference type="NCBI Taxonomy" id="1615952"/>
    <lineage>
        <taxon>Bacteria</taxon>
        <taxon>Pseudomonadati</taxon>
        <taxon>Pseudomonadota</taxon>
        <taxon>Betaproteobacteria</taxon>
        <taxon>Rhodocyclales</taxon>
        <taxon>Zoogloeaceae</taxon>
        <taxon>Uliginosibacterium</taxon>
    </lineage>
</organism>
<dbReference type="Gene3D" id="1.10.10.10">
    <property type="entry name" value="Winged helix-like DNA-binding domain superfamily/Winged helix DNA-binding domain"/>
    <property type="match status" value="1"/>
</dbReference>
<sequence length="299" mass="33034">MDLDANDLLLFARVIEAGSFSAAAERAGLPKSTVSRRLAALEASLGERLITRSTRRLLITEFGQGILEHARRLQEEAEAAAAFAQHRQAAVRGSLRVTMPPDFAEWLLTPLLLQFAAAYPEVRLTLDMSARRVDILGEQFDLALRVAQRLPDDATLVARPLFEIHSGLYASPAYLQRFGTPTEPDALMRHTALHLMASNGEPQRWRLTRGNELWDDLPAGLLQANSVSLLRQLSMHGLGIAGMSSRFVQDAVSQGLLVRLLPDWELPAVTVWAVMPGRRLVPARTRVFLDALCDVAKAF</sequence>
<dbReference type="PANTHER" id="PTHR30537">
    <property type="entry name" value="HTH-TYPE TRANSCRIPTIONAL REGULATOR"/>
    <property type="match status" value="1"/>
</dbReference>
<gene>
    <name evidence="6" type="ORF">ABVT11_11150</name>
</gene>
<dbReference type="PANTHER" id="PTHR30537:SF5">
    <property type="entry name" value="HTH-TYPE TRANSCRIPTIONAL ACTIVATOR TTDR-RELATED"/>
    <property type="match status" value="1"/>
</dbReference>
<dbReference type="EMBL" id="JBEWLZ010000005">
    <property type="protein sequence ID" value="MET1490381.1"/>
    <property type="molecule type" value="Genomic_DNA"/>
</dbReference>